<comment type="caution">
    <text evidence="1">The sequence shown here is derived from an EMBL/GenBank/DDBJ whole genome shotgun (WGS) entry which is preliminary data.</text>
</comment>
<organism evidence="1">
    <name type="scientific">bioreactor metagenome</name>
    <dbReference type="NCBI Taxonomy" id="1076179"/>
    <lineage>
        <taxon>unclassified sequences</taxon>
        <taxon>metagenomes</taxon>
        <taxon>ecological metagenomes</taxon>
    </lineage>
</organism>
<evidence type="ECO:0000313" key="1">
    <source>
        <dbReference type="EMBL" id="MPM81319.1"/>
    </source>
</evidence>
<proteinExistence type="predicted"/>
<dbReference type="Pfam" id="PF14262">
    <property type="entry name" value="Cthe_2159"/>
    <property type="match status" value="1"/>
</dbReference>
<protein>
    <recommendedName>
        <fullName evidence="2">Carbohydrate-binding domain-containing protein</fullName>
    </recommendedName>
</protein>
<dbReference type="InterPro" id="IPR025584">
    <property type="entry name" value="Cthe_2159"/>
</dbReference>
<evidence type="ECO:0008006" key="2">
    <source>
        <dbReference type="Google" id="ProtNLM"/>
    </source>
</evidence>
<reference evidence="1" key="1">
    <citation type="submission" date="2019-08" db="EMBL/GenBank/DDBJ databases">
        <authorList>
            <person name="Kucharzyk K."/>
            <person name="Murdoch R.W."/>
            <person name="Higgins S."/>
            <person name="Loffler F."/>
        </authorList>
    </citation>
    <scope>NUCLEOTIDE SEQUENCE</scope>
</reference>
<accession>A0A645CWN2</accession>
<dbReference type="EMBL" id="VSSQ01030694">
    <property type="protein sequence ID" value="MPM81319.1"/>
    <property type="molecule type" value="Genomic_DNA"/>
</dbReference>
<gene>
    <name evidence="1" type="ORF">SDC9_128371</name>
</gene>
<sequence>MTMNNGLKAHDGIYFGTSGGADAPSVGITSLNGNAIRQDTAATGDGIYVYSGSIIAVSKYDGFDAEQDVVINGGTIQLIAGGGSTVKTDTNKTTIPESMKGIKALGNITISNATITISSHDDAIHSGASIAIASGTLSLMSDDDGIHAENTFTLTDGSITITQSYEGIEAPTININGGNSNIRSRDDGWNAAMNSTGIINLSGGYHYLNTVGDGIDSNGNIIITGGTVVCEEPTANNNGPLDCGDNGNYIQQDGGMIFAIGSSGMAVGATRGTQYSILTKGTNCNLGDYYIIESNDGTPLFSVKTTQACQSVYFSAPNMVAGTYKLVKGQIANGVEVMTQLYSGGTASSVTSLCSWTWSTSNVHATYGSSSGPGGH</sequence>
<name>A0A645CWN2_9ZZZZ</name>
<dbReference type="AlphaFoldDB" id="A0A645CWN2"/>